<protein>
    <recommendedName>
        <fullName evidence="4">Asp23/Gls24 family envelope stress response protein</fullName>
    </recommendedName>
</protein>
<reference evidence="2 3" key="1">
    <citation type="submission" date="2018-09" db="EMBL/GenBank/DDBJ databases">
        <title>Nesterenkonia natronophila sp. nov., an alkaliphilic actinobacteriume isolated from a soda lake, and emended description of the genus Nesterenkonia.</title>
        <authorList>
            <person name="Menes R.J."/>
            <person name="Iriarte A."/>
        </authorList>
    </citation>
    <scope>NUCLEOTIDE SEQUENCE [LARGE SCALE GENOMIC DNA]</scope>
    <source>
        <strain evidence="2 3">M8</strain>
    </source>
</reference>
<gene>
    <name evidence="2" type="ORF">D3250_01220</name>
</gene>
<evidence type="ECO:0000256" key="1">
    <source>
        <dbReference type="SAM" id="MobiDB-lite"/>
    </source>
</evidence>
<evidence type="ECO:0000313" key="2">
    <source>
        <dbReference type="EMBL" id="RJN32498.1"/>
    </source>
</evidence>
<dbReference type="Proteomes" id="UP000266615">
    <property type="component" value="Unassembled WGS sequence"/>
</dbReference>
<keyword evidence="3" id="KW-1185">Reference proteome</keyword>
<accession>A0A3A4F3R2</accession>
<comment type="caution">
    <text evidence="2">The sequence shown here is derived from an EMBL/GenBank/DDBJ whole genome shotgun (WGS) entry which is preliminary data.</text>
</comment>
<dbReference type="EMBL" id="QYZP01000001">
    <property type="protein sequence ID" value="RJN32498.1"/>
    <property type="molecule type" value="Genomic_DNA"/>
</dbReference>
<evidence type="ECO:0000313" key="3">
    <source>
        <dbReference type="Proteomes" id="UP000266615"/>
    </source>
</evidence>
<sequence length="127" mass="13291">MSIDSTSSELLDDSGPPRQVNSEVSSPEEVHDAGGESTAAPDPAHYDLIAKAASAGIMSHRQVESAVVEISGAPGSLAVHLRCTLIPNEDPTHAIDHISQELLADVEKILGEAFVSHDLNFTVAHCG</sequence>
<proteinExistence type="predicted"/>
<name>A0A3A4F3R2_9MICC</name>
<feature type="region of interest" description="Disordered" evidence="1">
    <location>
        <begin position="1"/>
        <end position="44"/>
    </location>
</feature>
<organism evidence="2 3">
    <name type="scientific">Nesterenkonia natronophila</name>
    <dbReference type="NCBI Taxonomy" id="2174932"/>
    <lineage>
        <taxon>Bacteria</taxon>
        <taxon>Bacillati</taxon>
        <taxon>Actinomycetota</taxon>
        <taxon>Actinomycetes</taxon>
        <taxon>Micrococcales</taxon>
        <taxon>Micrococcaceae</taxon>
        <taxon>Nesterenkonia</taxon>
    </lineage>
</organism>
<dbReference type="AlphaFoldDB" id="A0A3A4F3R2"/>
<evidence type="ECO:0008006" key="4">
    <source>
        <dbReference type="Google" id="ProtNLM"/>
    </source>
</evidence>